<dbReference type="EMBL" id="LANA01000001">
    <property type="protein sequence ID" value="NMN67449.1"/>
    <property type="molecule type" value="Genomic_DNA"/>
</dbReference>
<protein>
    <submittedName>
        <fullName evidence="5">Molecular chaperone IbpA</fullName>
    </submittedName>
</protein>
<dbReference type="CDD" id="cd06470">
    <property type="entry name" value="ACD_IbpA-B_like"/>
    <property type="match status" value="1"/>
</dbReference>
<accession>A0ABX1T1W2</accession>
<organism evidence="5 6">
    <name type="scientific">Pelagibacter ubique</name>
    <dbReference type="NCBI Taxonomy" id="198252"/>
    <lineage>
        <taxon>Bacteria</taxon>
        <taxon>Pseudomonadati</taxon>
        <taxon>Pseudomonadota</taxon>
        <taxon>Alphaproteobacteria</taxon>
        <taxon>Candidatus Pelagibacterales</taxon>
        <taxon>Candidatus Pelagibacteraceae</taxon>
        <taxon>Candidatus Pelagibacter</taxon>
    </lineage>
</organism>
<dbReference type="PANTHER" id="PTHR47062">
    <property type="match status" value="1"/>
</dbReference>
<dbReference type="Pfam" id="PF00011">
    <property type="entry name" value="HSP20"/>
    <property type="match status" value="1"/>
</dbReference>
<evidence type="ECO:0000256" key="2">
    <source>
        <dbReference type="PROSITE-ProRule" id="PRU00285"/>
    </source>
</evidence>
<sequence>MGLTKLTLLTMEETMTSRDLSIFNTLRPFSIGFDDMFDQFENMLGNGGLTMQSNYPPYNIRKTGKDNYAIEVALAGFNKNDVEVEFEDNLLTVKTKQINKSDEKSEDSEIIHKGISQRQFARSFTIAEDVKVNGAQLKDGLLTIACERVVPEYKKKKLIEIK</sequence>
<evidence type="ECO:0000313" key="6">
    <source>
        <dbReference type="Proteomes" id="UP001166004"/>
    </source>
</evidence>
<proteinExistence type="inferred from homology"/>
<feature type="domain" description="SHSP" evidence="4">
    <location>
        <begin position="49"/>
        <end position="162"/>
    </location>
</feature>
<name>A0ABX1T1W2_PELUQ</name>
<evidence type="ECO:0000256" key="1">
    <source>
        <dbReference type="ARBA" id="ARBA00023016"/>
    </source>
</evidence>
<keyword evidence="1" id="KW-0346">Stress response</keyword>
<reference evidence="5 6" key="1">
    <citation type="submission" date="2019-07" db="EMBL/GenBank/DDBJ databases">
        <title>SAR11 Genome Evolution.</title>
        <authorList>
            <person name="Giovannoni S."/>
        </authorList>
    </citation>
    <scope>NUCLEOTIDE SEQUENCE [LARGE SCALE GENOMIC DNA]</scope>
    <source>
        <strain evidence="5 6">HTCC9565</strain>
    </source>
</reference>
<dbReference type="InterPro" id="IPR008978">
    <property type="entry name" value="HSP20-like_chaperone"/>
</dbReference>
<comment type="similarity">
    <text evidence="2 3">Belongs to the small heat shock protein (HSP20) family.</text>
</comment>
<dbReference type="SUPFAM" id="SSF49764">
    <property type="entry name" value="HSP20-like chaperones"/>
    <property type="match status" value="1"/>
</dbReference>
<evidence type="ECO:0000313" key="5">
    <source>
        <dbReference type="EMBL" id="NMN67449.1"/>
    </source>
</evidence>
<evidence type="ECO:0000259" key="4">
    <source>
        <dbReference type="PROSITE" id="PS01031"/>
    </source>
</evidence>
<gene>
    <name evidence="5" type="ORF">VP91_00005920</name>
</gene>
<dbReference type="InterPro" id="IPR037913">
    <property type="entry name" value="ACD_IbpA/B"/>
</dbReference>
<evidence type="ECO:0000256" key="3">
    <source>
        <dbReference type="RuleBase" id="RU003616"/>
    </source>
</evidence>
<keyword evidence="6" id="KW-1185">Reference proteome</keyword>
<comment type="caution">
    <text evidence="5">The sequence shown here is derived from an EMBL/GenBank/DDBJ whole genome shotgun (WGS) entry which is preliminary data.</text>
</comment>
<dbReference type="PROSITE" id="PS01031">
    <property type="entry name" value="SHSP"/>
    <property type="match status" value="1"/>
</dbReference>
<dbReference type="PANTHER" id="PTHR47062:SF1">
    <property type="entry name" value="SMALL HEAT SHOCK PROTEIN IBPA"/>
    <property type="match status" value="1"/>
</dbReference>
<dbReference type="InterPro" id="IPR002068">
    <property type="entry name" value="A-crystallin/Hsp20_dom"/>
</dbReference>
<dbReference type="Proteomes" id="UP001166004">
    <property type="component" value="Unassembled WGS sequence"/>
</dbReference>
<dbReference type="Gene3D" id="2.60.40.790">
    <property type="match status" value="1"/>
</dbReference>